<dbReference type="GO" id="GO:0016787">
    <property type="term" value="F:hydrolase activity"/>
    <property type="evidence" value="ECO:0007669"/>
    <property type="project" value="UniProtKB-KW"/>
</dbReference>
<evidence type="ECO:0000313" key="11">
    <source>
        <dbReference type="EMBL" id="KAL1512740.1"/>
    </source>
</evidence>
<evidence type="ECO:0000256" key="2">
    <source>
        <dbReference type="ARBA" id="ARBA00022801"/>
    </source>
</evidence>
<dbReference type="PANTHER" id="PTHR24031">
    <property type="entry name" value="RNA HELICASE"/>
    <property type="match status" value="1"/>
</dbReference>
<dbReference type="CDD" id="cd17956">
    <property type="entry name" value="DEADc_DDX51"/>
    <property type="match status" value="1"/>
</dbReference>
<keyword evidence="1 6" id="KW-0547">Nucleotide-binding</keyword>
<dbReference type="EC" id="3.6.4.13" evidence="7"/>
<dbReference type="InterPro" id="IPR027417">
    <property type="entry name" value="P-loop_NTPase"/>
</dbReference>
<dbReference type="Proteomes" id="UP001566132">
    <property type="component" value="Unassembled WGS sequence"/>
</dbReference>
<evidence type="ECO:0000259" key="10">
    <source>
        <dbReference type="PROSITE" id="PS51194"/>
    </source>
</evidence>
<evidence type="ECO:0000256" key="3">
    <source>
        <dbReference type="ARBA" id="ARBA00022806"/>
    </source>
</evidence>
<keyword evidence="2 6" id="KW-0378">Hydrolase</keyword>
<evidence type="ECO:0000313" key="12">
    <source>
        <dbReference type="Proteomes" id="UP001566132"/>
    </source>
</evidence>
<dbReference type="PROSITE" id="PS51192">
    <property type="entry name" value="HELICASE_ATP_BIND_1"/>
    <property type="match status" value="1"/>
</dbReference>
<comment type="domain">
    <text evidence="7">The Q motif is unique to and characteristic of the DEAD box family of RNA helicases and controls ATP binding and hydrolysis.</text>
</comment>
<dbReference type="AlphaFoldDB" id="A0ABD1F592"/>
<comment type="caution">
    <text evidence="11">The sequence shown here is derived from an EMBL/GenBank/DDBJ whole genome shotgun (WGS) entry which is preliminary data.</text>
</comment>
<keyword evidence="12" id="KW-1185">Reference proteome</keyword>
<dbReference type="GO" id="GO:0005524">
    <property type="term" value="F:ATP binding"/>
    <property type="evidence" value="ECO:0007669"/>
    <property type="project" value="UniProtKB-UniRule"/>
</dbReference>
<evidence type="ECO:0000256" key="8">
    <source>
        <dbReference type="SAM" id="MobiDB-lite"/>
    </source>
</evidence>
<keyword evidence="5 7" id="KW-0694">RNA-binding</keyword>
<dbReference type="CDD" id="cd18787">
    <property type="entry name" value="SF2_C_DEAD"/>
    <property type="match status" value="1"/>
</dbReference>
<evidence type="ECO:0000256" key="1">
    <source>
        <dbReference type="ARBA" id="ARBA00022741"/>
    </source>
</evidence>
<feature type="domain" description="Helicase C-terminal" evidence="10">
    <location>
        <begin position="443"/>
        <end position="591"/>
    </location>
</feature>
<keyword evidence="3 6" id="KW-0347">Helicase</keyword>
<dbReference type="SMART" id="SM00490">
    <property type="entry name" value="HELICc"/>
    <property type="match status" value="1"/>
</dbReference>
<name>A0ABD1F592_HYPHA</name>
<comment type="similarity">
    <text evidence="6">Belongs to the DEAD box helicase family.</text>
</comment>
<dbReference type="Pfam" id="PF00270">
    <property type="entry name" value="DEAD"/>
    <property type="match status" value="1"/>
</dbReference>
<dbReference type="InterPro" id="IPR011545">
    <property type="entry name" value="DEAD/DEAH_box_helicase_dom"/>
</dbReference>
<dbReference type="SMART" id="SM00487">
    <property type="entry name" value="DEXDc"/>
    <property type="match status" value="1"/>
</dbReference>
<dbReference type="PROSITE" id="PS00039">
    <property type="entry name" value="DEAD_ATP_HELICASE"/>
    <property type="match status" value="1"/>
</dbReference>
<evidence type="ECO:0000259" key="9">
    <source>
        <dbReference type="PROSITE" id="PS51192"/>
    </source>
</evidence>
<organism evidence="11 12">
    <name type="scientific">Hypothenemus hampei</name>
    <name type="common">Coffee berry borer</name>
    <dbReference type="NCBI Taxonomy" id="57062"/>
    <lineage>
        <taxon>Eukaryota</taxon>
        <taxon>Metazoa</taxon>
        <taxon>Ecdysozoa</taxon>
        <taxon>Arthropoda</taxon>
        <taxon>Hexapoda</taxon>
        <taxon>Insecta</taxon>
        <taxon>Pterygota</taxon>
        <taxon>Neoptera</taxon>
        <taxon>Endopterygota</taxon>
        <taxon>Coleoptera</taxon>
        <taxon>Polyphaga</taxon>
        <taxon>Cucujiformia</taxon>
        <taxon>Curculionidae</taxon>
        <taxon>Scolytinae</taxon>
        <taxon>Hypothenemus</taxon>
    </lineage>
</organism>
<feature type="domain" description="Helicase ATP-binding" evidence="9">
    <location>
        <begin position="200"/>
        <end position="397"/>
    </location>
</feature>
<gene>
    <name evidence="11" type="ORF">ABEB36_002280</name>
</gene>
<dbReference type="EMBL" id="JBDJPC010000002">
    <property type="protein sequence ID" value="KAL1512740.1"/>
    <property type="molecule type" value="Genomic_DNA"/>
</dbReference>
<dbReference type="Pfam" id="PF00271">
    <property type="entry name" value="Helicase_C"/>
    <property type="match status" value="1"/>
</dbReference>
<keyword evidence="4 6" id="KW-0067">ATP-binding</keyword>
<comment type="function">
    <text evidence="7">RNA helicase.</text>
</comment>
<reference evidence="11 12" key="1">
    <citation type="submission" date="2024-05" db="EMBL/GenBank/DDBJ databases">
        <title>Genetic variation in Jamaican populations of the coffee berry borer (Hypothenemus hampei).</title>
        <authorList>
            <person name="Errbii M."/>
            <person name="Myrie A."/>
        </authorList>
    </citation>
    <scope>NUCLEOTIDE SEQUENCE [LARGE SCALE GENOMIC DNA]</scope>
    <source>
        <strain evidence="11">JA-Hopewell-2020-01-JO</strain>
        <tissue evidence="11">Whole body</tissue>
    </source>
</reference>
<accession>A0ABD1F592</accession>
<evidence type="ECO:0000256" key="5">
    <source>
        <dbReference type="ARBA" id="ARBA00022884"/>
    </source>
</evidence>
<dbReference type="Gene3D" id="3.40.50.300">
    <property type="entry name" value="P-loop containing nucleotide triphosphate hydrolases"/>
    <property type="match status" value="2"/>
</dbReference>
<dbReference type="InterPro" id="IPR014001">
    <property type="entry name" value="Helicase_ATP-bd"/>
</dbReference>
<evidence type="ECO:0000256" key="7">
    <source>
        <dbReference type="RuleBase" id="RU365068"/>
    </source>
</evidence>
<dbReference type="SUPFAM" id="SSF52540">
    <property type="entry name" value="P-loop containing nucleoside triphosphate hydrolases"/>
    <property type="match status" value="1"/>
</dbReference>
<sequence>MELFVVNRHNEEPESKGTEVDEEQEKLKKTLQRIEKNKKLRSKQKERDKKLKETIQRTTKLRQAKRELKAKIVVVPKDDNKEFLDHNIEVDEANNAGTTEENTAKNRKNKKRKLDSNNVEGFTILGVDNFAKKNKVKRVLPKWLANPTIISVNLQKLETKVSDMKVLDKSLRKLLKAKGILNFFPVQVEVIPWLLESNRHSDIMFPRDVCISAPTGSGKTLAFVLPLIQVIKKHHIKKIRALVILPTRDLAVQVFTTFKTYSEGTNIDICLITGQNSFEAEQRQLVYKNAAFGYVTKVDILVCTAGRLIDHLKATEGFDLQHLEFLVIDEADRVLESVQNDWLYHLEKHIYPDGSTRILNQITLQKRRPPQKLLFSATLSQDPEKLQQLNLFQPKLFTSVVENNGELSKENLVTVDKFIGKYTTPKELTERYIQTSVDLKPLVLYKFINQEKLRKILVFTHSVESAHRLAILLTALFKEELKVQDISSHLQLKQRKELITKFSEGQIDILISTDALARGIDLPGVQCVISYSAPKYLKAYIHRAGRTARAGEQGIAITMLHSSQLPKFQALLKQAEKSNVEEIKISEEDLEPLGDQYKESLDKLRNTVEKEEKTGLKKIKAAKKFKKNIKSYNAMKINSNGAEKGTP</sequence>
<feature type="region of interest" description="Disordered" evidence="8">
    <location>
        <begin position="1"/>
        <end position="52"/>
    </location>
</feature>
<evidence type="ECO:0000256" key="6">
    <source>
        <dbReference type="RuleBase" id="RU000492"/>
    </source>
</evidence>
<protein>
    <recommendedName>
        <fullName evidence="7">ATP-dependent RNA helicase</fullName>
        <ecNumber evidence="7">3.6.4.13</ecNumber>
    </recommendedName>
</protein>
<dbReference type="InterPro" id="IPR000629">
    <property type="entry name" value="RNA-helicase_DEAD-box_CS"/>
</dbReference>
<dbReference type="InterPro" id="IPR001650">
    <property type="entry name" value="Helicase_C-like"/>
</dbReference>
<dbReference type="PROSITE" id="PS51194">
    <property type="entry name" value="HELICASE_CTER"/>
    <property type="match status" value="1"/>
</dbReference>
<dbReference type="GO" id="GO:0003723">
    <property type="term" value="F:RNA binding"/>
    <property type="evidence" value="ECO:0007669"/>
    <property type="project" value="UniProtKB-UniRule"/>
</dbReference>
<comment type="catalytic activity">
    <reaction evidence="7">
        <text>ATP + H2O = ADP + phosphate + H(+)</text>
        <dbReference type="Rhea" id="RHEA:13065"/>
        <dbReference type="ChEBI" id="CHEBI:15377"/>
        <dbReference type="ChEBI" id="CHEBI:15378"/>
        <dbReference type="ChEBI" id="CHEBI:30616"/>
        <dbReference type="ChEBI" id="CHEBI:43474"/>
        <dbReference type="ChEBI" id="CHEBI:456216"/>
        <dbReference type="EC" id="3.6.4.13"/>
    </reaction>
</comment>
<evidence type="ECO:0000256" key="4">
    <source>
        <dbReference type="ARBA" id="ARBA00022840"/>
    </source>
</evidence>
<proteinExistence type="inferred from homology"/>
<dbReference type="GO" id="GO:0003724">
    <property type="term" value="F:RNA helicase activity"/>
    <property type="evidence" value="ECO:0007669"/>
    <property type="project" value="UniProtKB-EC"/>
</dbReference>
<feature type="compositionally biased region" description="Basic and acidic residues" evidence="8">
    <location>
        <begin position="8"/>
        <end position="52"/>
    </location>
</feature>